<dbReference type="PANTHER" id="PTHR23310">
    <property type="entry name" value="ACYL-COA-BINDING PROTEIN, ACBP"/>
    <property type="match status" value="1"/>
</dbReference>
<evidence type="ECO:0000256" key="2">
    <source>
        <dbReference type="ARBA" id="ARBA00023121"/>
    </source>
</evidence>
<reference evidence="4" key="2">
    <citation type="journal article" date="2023" name="Proc. Natl. Acad. Sci. U.S.A.">
        <title>A global phylogenomic analysis of the shiitake genus Lentinula.</title>
        <authorList>
            <person name="Sierra-Patev S."/>
            <person name="Min B."/>
            <person name="Naranjo-Ortiz M."/>
            <person name="Looney B."/>
            <person name="Konkel Z."/>
            <person name="Slot J.C."/>
            <person name="Sakamoto Y."/>
            <person name="Steenwyk J.L."/>
            <person name="Rokas A."/>
            <person name="Carro J."/>
            <person name="Camarero S."/>
            <person name="Ferreira P."/>
            <person name="Molpeceres G."/>
            <person name="Ruiz-Duenas F.J."/>
            <person name="Serrano A."/>
            <person name="Henrissat B."/>
            <person name="Drula E."/>
            <person name="Hughes K.W."/>
            <person name="Mata J.L."/>
            <person name="Ishikawa N.K."/>
            <person name="Vargas-Isla R."/>
            <person name="Ushijima S."/>
            <person name="Smith C.A."/>
            <person name="Donoghue J."/>
            <person name="Ahrendt S."/>
            <person name="Andreopoulos W."/>
            <person name="He G."/>
            <person name="LaButti K."/>
            <person name="Lipzen A."/>
            <person name="Ng V."/>
            <person name="Riley R."/>
            <person name="Sandor L."/>
            <person name="Barry K."/>
            <person name="Martinez A.T."/>
            <person name="Xiao Y."/>
            <person name="Gibbons J.G."/>
            <person name="Terashima K."/>
            <person name="Grigoriev I.V."/>
            <person name="Hibbett D."/>
        </authorList>
    </citation>
    <scope>NUCLEOTIDE SEQUENCE</scope>
    <source>
        <strain evidence="4">ET3784</strain>
    </source>
</reference>
<dbReference type="InterPro" id="IPR014352">
    <property type="entry name" value="FERM/acyl-CoA-bd_prot_sf"/>
</dbReference>
<comment type="similarity">
    <text evidence="1">Belongs to the ACBP family.</text>
</comment>
<dbReference type="Pfam" id="PF00887">
    <property type="entry name" value="ACBP"/>
    <property type="match status" value="1"/>
</dbReference>
<dbReference type="PRINTS" id="PR00689">
    <property type="entry name" value="ACOABINDINGP"/>
</dbReference>
<evidence type="ECO:0000313" key="5">
    <source>
        <dbReference type="Proteomes" id="UP001176059"/>
    </source>
</evidence>
<evidence type="ECO:0000256" key="1">
    <source>
        <dbReference type="ARBA" id="ARBA00005567"/>
    </source>
</evidence>
<evidence type="ECO:0000313" key="4">
    <source>
        <dbReference type="EMBL" id="KAJ3732533.1"/>
    </source>
</evidence>
<gene>
    <name evidence="4" type="ORF">DFJ43DRAFT_1073020</name>
</gene>
<dbReference type="GO" id="GO:0006631">
    <property type="term" value="P:fatty acid metabolic process"/>
    <property type="evidence" value="ECO:0007669"/>
    <property type="project" value="TreeGrafter"/>
</dbReference>
<dbReference type="Proteomes" id="UP001176059">
    <property type="component" value="Unassembled WGS sequence"/>
</dbReference>
<dbReference type="Gene3D" id="1.20.80.10">
    <property type="match status" value="1"/>
</dbReference>
<proteinExistence type="inferred from homology"/>
<name>A0AA38JSX5_9AGAR</name>
<dbReference type="EMBL" id="JANVFO010000023">
    <property type="protein sequence ID" value="KAJ3732533.1"/>
    <property type="molecule type" value="Genomic_DNA"/>
</dbReference>
<evidence type="ECO:0000259" key="3">
    <source>
        <dbReference type="PROSITE" id="PS51228"/>
    </source>
</evidence>
<dbReference type="InterPro" id="IPR000582">
    <property type="entry name" value="Acyl-CoA-binding_protein"/>
</dbReference>
<sequence>MSQAQFEVAVDIVKNPRAGRPTMKPSQDQQLFFYKHFKQVTVGDVNTSRPGFTDFRGKAMWDAWSGVKGMSKEDARKAYVDQLKQLLESIGDTESIAELDAAQ</sequence>
<feature type="domain" description="ACB" evidence="3">
    <location>
        <begin position="2"/>
        <end position="92"/>
    </location>
</feature>
<dbReference type="GO" id="GO:0000062">
    <property type="term" value="F:fatty-acyl-CoA binding"/>
    <property type="evidence" value="ECO:0007669"/>
    <property type="project" value="InterPro"/>
</dbReference>
<organism evidence="4 5">
    <name type="scientific">Lentinula guzmanii</name>
    <dbReference type="NCBI Taxonomy" id="2804957"/>
    <lineage>
        <taxon>Eukaryota</taxon>
        <taxon>Fungi</taxon>
        <taxon>Dikarya</taxon>
        <taxon>Basidiomycota</taxon>
        <taxon>Agaricomycotina</taxon>
        <taxon>Agaricomycetes</taxon>
        <taxon>Agaricomycetidae</taxon>
        <taxon>Agaricales</taxon>
        <taxon>Marasmiineae</taxon>
        <taxon>Omphalotaceae</taxon>
        <taxon>Lentinula</taxon>
    </lineage>
</organism>
<protein>
    <submittedName>
        <fullName evidence="4">Acyl-CoA-binding protein</fullName>
    </submittedName>
</protein>
<dbReference type="AlphaFoldDB" id="A0AA38JSX5"/>
<keyword evidence="5" id="KW-1185">Reference proteome</keyword>
<keyword evidence="2" id="KW-0446">Lipid-binding</keyword>
<dbReference type="FunFam" id="1.20.80.10:FF:000010">
    <property type="entry name" value="Acyl-CoA-binding domain-containing protein 5"/>
    <property type="match status" value="1"/>
</dbReference>
<dbReference type="InterPro" id="IPR035984">
    <property type="entry name" value="Acyl-CoA-binding_sf"/>
</dbReference>
<dbReference type="PROSITE" id="PS51228">
    <property type="entry name" value="ACB_2"/>
    <property type="match status" value="1"/>
</dbReference>
<accession>A0AA38JSX5</accession>
<reference evidence="4" key="1">
    <citation type="submission" date="2022-08" db="EMBL/GenBank/DDBJ databases">
        <authorList>
            <consortium name="DOE Joint Genome Institute"/>
            <person name="Min B."/>
            <person name="Sierra-Patev S."/>
            <person name="Naranjo-Ortiz M."/>
            <person name="Looney B."/>
            <person name="Konkel Z."/>
            <person name="Slot J.C."/>
            <person name="Sakamoto Y."/>
            <person name="Steenwyk J.L."/>
            <person name="Rokas A."/>
            <person name="Carro J."/>
            <person name="Camarero S."/>
            <person name="Ferreira P."/>
            <person name="Molpeceres G."/>
            <person name="Ruiz-duenas F.J."/>
            <person name="Serrano A."/>
            <person name="Henrissat B."/>
            <person name="Drula E."/>
            <person name="Hughes K.W."/>
            <person name="Mata J.L."/>
            <person name="Ishikawa N.K."/>
            <person name="Vargas-Isla R."/>
            <person name="Ushijima S."/>
            <person name="Smith C.A."/>
            <person name="Ahrendt S."/>
            <person name="Andreopoulos W."/>
            <person name="He G."/>
            <person name="LaButti K."/>
            <person name="Lipzen A."/>
            <person name="Ng V."/>
            <person name="Riley R."/>
            <person name="Sandor L."/>
            <person name="Barry K."/>
            <person name="Martinez A.T."/>
            <person name="Xiao Y."/>
            <person name="Gibbons J.G."/>
            <person name="Terashima K."/>
            <person name="Hibbett D.S."/>
            <person name="Grigoriev I.V."/>
        </authorList>
    </citation>
    <scope>NUCLEOTIDE SEQUENCE</scope>
    <source>
        <strain evidence="4">ET3784</strain>
    </source>
</reference>
<dbReference type="SUPFAM" id="SSF47027">
    <property type="entry name" value="Acyl-CoA binding protein"/>
    <property type="match status" value="1"/>
</dbReference>
<dbReference type="PANTHER" id="PTHR23310:SF62">
    <property type="entry name" value="ACYL-COA BINDING PROTEIN 1, ISOFORM A"/>
    <property type="match status" value="1"/>
</dbReference>
<comment type="caution">
    <text evidence="4">The sequence shown here is derived from an EMBL/GenBank/DDBJ whole genome shotgun (WGS) entry which is preliminary data.</text>
</comment>